<proteinExistence type="predicted"/>
<dbReference type="AlphaFoldDB" id="A0A847U8P4"/>
<protein>
    <recommendedName>
        <fullName evidence="3">DUF1102 domain-containing protein</fullName>
    </recommendedName>
</protein>
<dbReference type="Proteomes" id="UP000608662">
    <property type="component" value="Unassembled WGS sequence"/>
</dbReference>
<accession>A0A847U8P4</accession>
<evidence type="ECO:0000313" key="1">
    <source>
        <dbReference type="EMBL" id="NLV09715.1"/>
    </source>
</evidence>
<sequence>MNRRNLLIGIGTAAVGSGAVLGSGALTQVQADREVQIGVNDDSSALLGLNPTDEVPEVSSSSDGEIQFLLPDNLNDEAVTTFGTMSGSSGNKSVDTAAFKISNGDAGSDSNSPALNISATVNGSNGTDILNFLTVDSDSNKVDLTEESLQMEPSDSAKGVIVEVDTADGSDYGSGSNDVAIENVTFKATTPEETSPSA</sequence>
<dbReference type="RefSeq" id="WP_170092365.1">
    <property type="nucleotide sequence ID" value="NZ_WOYG01000001.1"/>
</dbReference>
<reference evidence="1" key="1">
    <citation type="submission" date="2019-12" db="EMBL/GenBank/DDBJ databases">
        <title>Whole-genome sequence of Halomicrobium mukohataei pws1.</title>
        <authorList>
            <person name="Verma D.K."/>
            <person name="Gopal K."/>
            <person name="Prasad E.S."/>
        </authorList>
    </citation>
    <scope>NUCLEOTIDE SEQUENCE</scope>
    <source>
        <strain evidence="1">Pws1</strain>
    </source>
</reference>
<comment type="caution">
    <text evidence="1">The sequence shown here is derived from an EMBL/GenBank/DDBJ whole genome shotgun (WGS) entry which is preliminary data.</text>
</comment>
<evidence type="ECO:0000313" key="2">
    <source>
        <dbReference type="Proteomes" id="UP000608662"/>
    </source>
</evidence>
<dbReference type="EMBL" id="WOYG01000001">
    <property type="protein sequence ID" value="NLV09715.1"/>
    <property type="molecule type" value="Genomic_DNA"/>
</dbReference>
<name>A0A847U8P4_9EURY</name>
<evidence type="ECO:0008006" key="3">
    <source>
        <dbReference type="Google" id="ProtNLM"/>
    </source>
</evidence>
<organism evidence="1 2">
    <name type="scientific">Halomicrobium mukohataei</name>
    <dbReference type="NCBI Taxonomy" id="57705"/>
    <lineage>
        <taxon>Archaea</taxon>
        <taxon>Methanobacteriati</taxon>
        <taxon>Methanobacteriota</taxon>
        <taxon>Stenosarchaea group</taxon>
        <taxon>Halobacteria</taxon>
        <taxon>Halobacteriales</taxon>
        <taxon>Haloarculaceae</taxon>
        <taxon>Halomicrobium</taxon>
    </lineage>
</organism>
<dbReference type="OrthoDB" id="206019at2157"/>
<gene>
    <name evidence="1" type="ORF">GOC74_07205</name>
</gene>